<name>A0ABT9YSQ2_9STRE</name>
<evidence type="ECO:0000313" key="2">
    <source>
        <dbReference type="EMBL" id="MDQ0222652.1"/>
    </source>
</evidence>
<dbReference type="SUPFAM" id="SSF51695">
    <property type="entry name" value="PLC-like phosphodiesterases"/>
    <property type="match status" value="1"/>
</dbReference>
<dbReference type="InterPro" id="IPR017946">
    <property type="entry name" value="PLC-like_Pdiesterase_TIM-brl"/>
</dbReference>
<dbReference type="PANTHER" id="PTHR46211:SF1">
    <property type="entry name" value="GLYCEROPHOSPHODIESTER PHOSPHODIESTERASE, CYTOPLASMIC"/>
    <property type="match status" value="1"/>
</dbReference>
<dbReference type="PANTHER" id="PTHR46211">
    <property type="entry name" value="GLYCEROPHOSPHORYL DIESTER PHOSPHODIESTERASE"/>
    <property type="match status" value="1"/>
</dbReference>
<gene>
    <name evidence="2" type="ORF">J2S23_001209</name>
</gene>
<organism evidence="2 3">
    <name type="scientific">Streptococcus moroccensis</name>
    <dbReference type="NCBI Taxonomy" id="1451356"/>
    <lineage>
        <taxon>Bacteria</taxon>
        <taxon>Bacillati</taxon>
        <taxon>Bacillota</taxon>
        <taxon>Bacilli</taxon>
        <taxon>Lactobacillales</taxon>
        <taxon>Streptococcaceae</taxon>
        <taxon>Streptococcus</taxon>
    </lineage>
</organism>
<keyword evidence="2" id="KW-0378">Hydrolase</keyword>
<feature type="domain" description="GP-PDE" evidence="1">
    <location>
        <begin position="2"/>
        <end position="237"/>
    </location>
</feature>
<sequence length="258" mass="30141">MTKIIAHRGSKSNRPENTIIAFQEALRVGADGIELDVHMTKDGHLMVIHDERIDRTTSGRGLVRKMTMADIKAFDAGSWFFPEFFRERVPSLEEVLLFLEESQFDGELNIEVKTDKYPYCGIEKALSELMQSRQWSFDYYYSSFNLFTLYRMSKFDSGIELAFLMKEEKHLMWLANKLPFIQTLHPHRKAFFKSLTISIPKSYRLWTVNRTEDMQKAFRLGVKGFFTDNPEEALRQRELDELNTTIVTSHEKSEQAGT</sequence>
<dbReference type="InterPro" id="IPR030395">
    <property type="entry name" value="GP_PDE_dom"/>
</dbReference>
<dbReference type="EMBL" id="JAUSTM010000010">
    <property type="protein sequence ID" value="MDQ0222652.1"/>
    <property type="molecule type" value="Genomic_DNA"/>
</dbReference>
<dbReference type="PROSITE" id="PS51704">
    <property type="entry name" value="GP_PDE"/>
    <property type="match status" value="1"/>
</dbReference>
<dbReference type="RefSeq" id="WP_307121843.1">
    <property type="nucleotide sequence ID" value="NZ_JAUSTM010000010.1"/>
</dbReference>
<protein>
    <submittedName>
        <fullName evidence="2">Glycerophosphoryl diester phosphodiesterase</fullName>
        <ecNumber evidence="2">3.1.4.46</ecNumber>
    </submittedName>
</protein>
<keyword evidence="3" id="KW-1185">Reference proteome</keyword>
<evidence type="ECO:0000259" key="1">
    <source>
        <dbReference type="PROSITE" id="PS51704"/>
    </source>
</evidence>
<dbReference type="Proteomes" id="UP001223079">
    <property type="component" value="Unassembled WGS sequence"/>
</dbReference>
<dbReference type="EC" id="3.1.4.46" evidence="2"/>
<accession>A0ABT9YSQ2</accession>
<dbReference type="CDD" id="cd08563">
    <property type="entry name" value="GDPD_TtGDE_like"/>
    <property type="match status" value="1"/>
</dbReference>
<evidence type="ECO:0000313" key="3">
    <source>
        <dbReference type="Proteomes" id="UP001223079"/>
    </source>
</evidence>
<dbReference type="GO" id="GO:0008889">
    <property type="term" value="F:glycerophosphodiester phosphodiesterase activity"/>
    <property type="evidence" value="ECO:0007669"/>
    <property type="project" value="UniProtKB-EC"/>
</dbReference>
<proteinExistence type="predicted"/>
<reference evidence="2 3" key="1">
    <citation type="submission" date="2023-07" db="EMBL/GenBank/DDBJ databases">
        <title>Genomic Encyclopedia of Type Strains, Phase IV (KMG-IV): sequencing the most valuable type-strain genomes for metagenomic binning, comparative biology and taxonomic classification.</title>
        <authorList>
            <person name="Goeker M."/>
        </authorList>
    </citation>
    <scope>NUCLEOTIDE SEQUENCE [LARGE SCALE GENOMIC DNA]</scope>
    <source>
        <strain evidence="2 3">DSM 105143</strain>
    </source>
</reference>
<dbReference type="Gene3D" id="3.20.20.190">
    <property type="entry name" value="Phosphatidylinositol (PI) phosphodiesterase"/>
    <property type="match status" value="1"/>
</dbReference>
<dbReference type="Pfam" id="PF03009">
    <property type="entry name" value="GDPD"/>
    <property type="match status" value="1"/>
</dbReference>
<comment type="caution">
    <text evidence="2">The sequence shown here is derived from an EMBL/GenBank/DDBJ whole genome shotgun (WGS) entry which is preliminary data.</text>
</comment>